<dbReference type="InterPro" id="IPR007627">
    <property type="entry name" value="RNA_pol_sigma70_r2"/>
</dbReference>
<dbReference type="EMBL" id="BOMW01000041">
    <property type="protein sequence ID" value="GIF06818.1"/>
    <property type="molecule type" value="Genomic_DNA"/>
</dbReference>
<keyword evidence="1 5" id="KW-0805">Transcription regulation</keyword>
<reference evidence="9" key="1">
    <citation type="submission" date="2021-01" db="EMBL/GenBank/DDBJ databases">
        <title>Whole genome shotgun sequence of Actinoplanes siamensis NBRC 109076.</title>
        <authorList>
            <person name="Komaki H."/>
            <person name="Tamura T."/>
        </authorList>
    </citation>
    <scope>NUCLEOTIDE SEQUENCE</scope>
    <source>
        <strain evidence="9">NBRC 109076</strain>
    </source>
</reference>
<dbReference type="InterPro" id="IPR007934">
    <property type="entry name" value="AbfB_ABD"/>
</dbReference>
<dbReference type="RefSeq" id="WP_203682253.1">
    <property type="nucleotide sequence ID" value="NZ_BOMW01000041.1"/>
</dbReference>
<feature type="domain" description="Alpha-L-arabinofuranosidase B arabinose-binding" evidence="8">
    <location>
        <begin position="374"/>
        <end position="506"/>
    </location>
</feature>
<dbReference type="GO" id="GO:0006352">
    <property type="term" value="P:DNA-templated transcription initiation"/>
    <property type="evidence" value="ECO:0007669"/>
    <property type="project" value="InterPro"/>
</dbReference>
<dbReference type="PROSITE" id="PS01063">
    <property type="entry name" value="SIGMA70_ECF"/>
    <property type="match status" value="1"/>
</dbReference>
<dbReference type="GO" id="GO:0046373">
    <property type="term" value="P:L-arabinose metabolic process"/>
    <property type="evidence" value="ECO:0007669"/>
    <property type="project" value="InterPro"/>
</dbReference>
<protein>
    <recommendedName>
        <fullName evidence="5">RNA polymerase sigma factor</fullName>
    </recommendedName>
</protein>
<dbReference type="GO" id="GO:0046556">
    <property type="term" value="F:alpha-L-arabinofuranosidase activity"/>
    <property type="evidence" value="ECO:0007669"/>
    <property type="project" value="InterPro"/>
</dbReference>
<dbReference type="AlphaFoldDB" id="A0A919TM19"/>
<accession>A0A919TM19</accession>
<evidence type="ECO:0000259" key="8">
    <source>
        <dbReference type="Pfam" id="PF05270"/>
    </source>
</evidence>
<evidence type="ECO:0000256" key="3">
    <source>
        <dbReference type="ARBA" id="ARBA00023125"/>
    </source>
</evidence>
<dbReference type="CDD" id="cd23399">
    <property type="entry name" value="beta-trefoil_ABD_ABFB"/>
    <property type="match status" value="1"/>
</dbReference>
<dbReference type="PANTHER" id="PTHR43133:SF51">
    <property type="entry name" value="RNA POLYMERASE SIGMA FACTOR"/>
    <property type="match status" value="1"/>
</dbReference>
<keyword evidence="4 5" id="KW-0804">Transcription</keyword>
<dbReference type="InterPro" id="IPR036195">
    <property type="entry name" value="AbfB_ABD_sf"/>
</dbReference>
<organism evidence="9 10">
    <name type="scientific">Actinoplanes siamensis</name>
    <dbReference type="NCBI Taxonomy" id="1223317"/>
    <lineage>
        <taxon>Bacteria</taxon>
        <taxon>Bacillati</taxon>
        <taxon>Actinomycetota</taxon>
        <taxon>Actinomycetes</taxon>
        <taxon>Micromonosporales</taxon>
        <taxon>Micromonosporaceae</taxon>
        <taxon>Actinoplanes</taxon>
    </lineage>
</organism>
<dbReference type="SUPFAM" id="SSF110221">
    <property type="entry name" value="AbfB domain"/>
    <property type="match status" value="1"/>
</dbReference>
<dbReference type="Gene3D" id="1.10.1740.10">
    <property type="match status" value="1"/>
</dbReference>
<feature type="compositionally biased region" description="Low complexity" evidence="6">
    <location>
        <begin position="337"/>
        <end position="366"/>
    </location>
</feature>
<evidence type="ECO:0000256" key="1">
    <source>
        <dbReference type="ARBA" id="ARBA00023015"/>
    </source>
</evidence>
<evidence type="ECO:0000259" key="7">
    <source>
        <dbReference type="Pfam" id="PF04542"/>
    </source>
</evidence>
<evidence type="ECO:0000256" key="6">
    <source>
        <dbReference type="SAM" id="MobiDB-lite"/>
    </source>
</evidence>
<dbReference type="InterPro" id="IPR013325">
    <property type="entry name" value="RNA_pol_sigma_r2"/>
</dbReference>
<evidence type="ECO:0000256" key="4">
    <source>
        <dbReference type="ARBA" id="ARBA00023163"/>
    </source>
</evidence>
<dbReference type="InterPro" id="IPR000838">
    <property type="entry name" value="RNA_pol_sigma70_ECF_CS"/>
</dbReference>
<dbReference type="GO" id="GO:0003677">
    <property type="term" value="F:DNA binding"/>
    <property type="evidence" value="ECO:0007669"/>
    <property type="project" value="UniProtKB-KW"/>
</dbReference>
<dbReference type="Pfam" id="PF05270">
    <property type="entry name" value="AbfB"/>
    <property type="match status" value="1"/>
</dbReference>
<feature type="domain" description="RNA polymerase sigma-70 region 2" evidence="7">
    <location>
        <begin position="26"/>
        <end position="92"/>
    </location>
</feature>
<evidence type="ECO:0000256" key="2">
    <source>
        <dbReference type="ARBA" id="ARBA00023082"/>
    </source>
</evidence>
<dbReference type="Proteomes" id="UP000629619">
    <property type="component" value="Unassembled WGS sequence"/>
</dbReference>
<keyword evidence="10" id="KW-1185">Reference proteome</keyword>
<keyword evidence="3 5" id="KW-0238">DNA-binding</keyword>
<dbReference type="PANTHER" id="PTHR43133">
    <property type="entry name" value="RNA POLYMERASE ECF-TYPE SIGMA FACTO"/>
    <property type="match status" value="1"/>
</dbReference>
<dbReference type="InterPro" id="IPR039425">
    <property type="entry name" value="RNA_pol_sigma-70-like"/>
</dbReference>
<dbReference type="InterPro" id="IPR014284">
    <property type="entry name" value="RNA_pol_sigma-70_dom"/>
</dbReference>
<evidence type="ECO:0000313" key="9">
    <source>
        <dbReference type="EMBL" id="GIF06818.1"/>
    </source>
</evidence>
<dbReference type="Pfam" id="PF04542">
    <property type="entry name" value="Sigma70_r2"/>
    <property type="match status" value="1"/>
</dbReference>
<keyword evidence="2 5" id="KW-0731">Sigma factor</keyword>
<dbReference type="NCBIfam" id="TIGR02937">
    <property type="entry name" value="sigma70-ECF"/>
    <property type="match status" value="1"/>
</dbReference>
<sequence>MRVGARIETSLVVAAQSGDRRAMDDLVAASLPLVYTLVRQVLDGHADADDVVQDVLVRALRQLPALRKPESFRSWLTAITVNQIGTHLQRRGADAARTAPLDDASTLTDPAAAVEDRTLLQLELSEQRRQVVRAGYWLDPGDRVLLSLWLLENAGELTRADLAASLGTGLAHAGVRVQRMRQQLDQCRELVAALDARPRCPGLEAAAAGWDGTPSPLWRKRLRRHTRACEVCRAAAPAVVPAERLLPIAVLLPVPAALSAAVAPAALTSSATATGVATGAGVLGQLAQAAVAHPVAACLAAGTLAAGAAVTATTLPGTPPPPAAPIAAPAAPAVVRPSPSVARPSASASRSRTVSSAAPRPAATTSLVPGQPVSIESADVPGSYVSVTGELAFLTPAGPTGEYSVRRRATFTAVTGLAEPGCFSFRAENGRYLRHASWRFRLDPDVGTPLFRGDATFCTGAGAAAGTVTLEASNYPGWFVHHRGDELWVDQTDHTAAFRTETSFRIRPALAG</sequence>
<evidence type="ECO:0000313" key="10">
    <source>
        <dbReference type="Proteomes" id="UP000629619"/>
    </source>
</evidence>
<name>A0A919TM19_9ACTN</name>
<dbReference type="SUPFAM" id="SSF88946">
    <property type="entry name" value="Sigma2 domain of RNA polymerase sigma factors"/>
    <property type="match status" value="1"/>
</dbReference>
<evidence type="ECO:0000256" key="5">
    <source>
        <dbReference type="RuleBase" id="RU000716"/>
    </source>
</evidence>
<proteinExistence type="inferred from homology"/>
<dbReference type="Gene3D" id="2.80.10.50">
    <property type="match status" value="1"/>
</dbReference>
<gene>
    <name evidence="9" type="ORF">Asi03nite_43560</name>
</gene>
<dbReference type="GO" id="GO:0016987">
    <property type="term" value="F:sigma factor activity"/>
    <property type="evidence" value="ECO:0007669"/>
    <property type="project" value="UniProtKB-KW"/>
</dbReference>
<comment type="caution">
    <text evidence="9">The sequence shown here is derived from an EMBL/GenBank/DDBJ whole genome shotgun (WGS) entry which is preliminary data.</text>
</comment>
<feature type="region of interest" description="Disordered" evidence="6">
    <location>
        <begin position="337"/>
        <end position="372"/>
    </location>
</feature>
<comment type="similarity">
    <text evidence="5">Belongs to the sigma-70 factor family. ECF subfamily.</text>
</comment>